<dbReference type="CDD" id="cd09280">
    <property type="entry name" value="RNase_HI_eukaryote_like"/>
    <property type="match status" value="1"/>
</dbReference>
<dbReference type="AlphaFoldDB" id="A0A165RJC5"/>
<dbReference type="Pfam" id="PF01693">
    <property type="entry name" value="Cauli_VI"/>
    <property type="match status" value="1"/>
</dbReference>
<accession>A0A165RJC5</accession>
<evidence type="ECO:0000313" key="15">
    <source>
        <dbReference type="Proteomes" id="UP000076761"/>
    </source>
</evidence>
<dbReference type="GO" id="GO:0043137">
    <property type="term" value="P:DNA replication, removal of RNA primer"/>
    <property type="evidence" value="ECO:0007669"/>
    <property type="project" value="TreeGrafter"/>
</dbReference>
<dbReference type="PROSITE" id="PS50879">
    <property type="entry name" value="RNASE_H_1"/>
    <property type="match status" value="1"/>
</dbReference>
<evidence type="ECO:0000256" key="9">
    <source>
        <dbReference type="ARBA" id="ARBA00022759"/>
    </source>
</evidence>
<evidence type="ECO:0000256" key="3">
    <source>
        <dbReference type="ARBA" id="ARBA00004065"/>
    </source>
</evidence>
<evidence type="ECO:0000256" key="4">
    <source>
        <dbReference type="ARBA" id="ARBA00005300"/>
    </source>
</evidence>
<dbReference type="Gene3D" id="3.30.420.10">
    <property type="entry name" value="Ribonuclease H-like superfamily/Ribonuclease H"/>
    <property type="match status" value="1"/>
</dbReference>
<gene>
    <name evidence="14" type="ORF">NEOLEDRAFT_1148984</name>
</gene>
<dbReference type="EC" id="3.1.26.4" evidence="5 12"/>
<evidence type="ECO:0000256" key="11">
    <source>
        <dbReference type="ARBA" id="ARBA00022842"/>
    </source>
</evidence>
<keyword evidence="10 12" id="KW-0378">Hydrolase</keyword>
<dbReference type="InterPro" id="IPR037056">
    <property type="entry name" value="RNase_H1_N_sf"/>
</dbReference>
<keyword evidence="7 12" id="KW-0540">Nuclease</keyword>
<dbReference type="InterPro" id="IPR011320">
    <property type="entry name" value="RNase_H1_N"/>
</dbReference>
<evidence type="ECO:0000256" key="6">
    <source>
        <dbReference type="ARBA" id="ARBA00017721"/>
    </source>
</evidence>
<evidence type="ECO:0000313" key="14">
    <source>
        <dbReference type="EMBL" id="KZT23896.1"/>
    </source>
</evidence>
<name>A0A165RJC5_9AGAM</name>
<dbReference type="InterPro" id="IPR012337">
    <property type="entry name" value="RNaseH-like_sf"/>
</dbReference>
<dbReference type="InterPro" id="IPR017067">
    <property type="entry name" value="RNase_H1_euk"/>
</dbReference>
<proteinExistence type="inferred from homology"/>
<dbReference type="EMBL" id="KV425581">
    <property type="protein sequence ID" value="KZT23896.1"/>
    <property type="molecule type" value="Genomic_DNA"/>
</dbReference>
<dbReference type="FunCoup" id="A0A165RJC5">
    <property type="interactions" value="59"/>
</dbReference>
<dbReference type="InterPro" id="IPR009027">
    <property type="entry name" value="Ribosomal_bL9/RNase_H1_N"/>
</dbReference>
<reference evidence="14 15" key="1">
    <citation type="journal article" date="2016" name="Mol. Biol. Evol.">
        <title>Comparative Genomics of Early-Diverging Mushroom-Forming Fungi Provides Insights into the Origins of Lignocellulose Decay Capabilities.</title>
        <authorList>
            <person name="Nagy L.G."/>
            <person name="Riley R."/>
            <person name="Tritt A."/>
            <person name="Adam C."/>
            <person name="Daum C."/>
            <person name="Floudas D."/>
            <person name="Sun H."/>
            <person name="Yadav J.S."/>
            <person name="Pangilinan J."/>
            <person name="Larsson K.H."/>
            <person name="Matsuura K."/>
            <person name="Barry K."/>
            <person name="Labutti K."/>
            <person name="Kuo R."/>
            <person name="Ohm R.A."/>
            <person name="Bhattacharya S.S."/>
            <person name="Shirouzu T."/>
            <person name="Yoshinaga Y."/>
            <person name="Martin F.M."/>
            <person name="Grigoriev I.V."/>
            <person name="Hibbett D.S."/>
        </authorList>
    </citation>
    <scope>NUCLEOTIDE SEQUENCE [LARGE SCALE GENOMIC DNA]</scope>
    <source>
        <strain evidence="14 15">HHB14362 ss-1</strain>
    </source>
</reference>
<dbReference type="GO" id="GO:0003676">
    <property type="term" value="F:nucleic acid binding"/>
    <property type="evidence" value="ECO:0007669"/>
    <property type="project" value="UniProtKB-UniRule"/>
</dbReference>
<comment type="function">
    <text evidence="3 12">Endonuclease that specifically degrades the RNA of RNA-DNA hybrids.</text>
</comment>
<comment type="cofactor">
    <cofactor evidence="2 12">
        <name>Mg(2+)</name>
        <dbReference type="ChEBI" id="CHEBI:18420"/>
    </cofactor>
</comment>
<feature type="domain" description="RNase H type-1" evidence="13">
    <location>
        <begin position="101"/>
        <end position="257"/>
    </location>
</feature>
<evidence type="ECO:0000256" key="2">
    <source>
        <dbReference type="ARBA" id="ARBA00001946"/>
    </source>
</evidence>
<evidence type="ECO:0000256" key="5">
    <source>
        <dbReference type="ARBA" id="ARBA00012180"/>
    </source>
</evidence>
<comment type="similarity">
    <text evidence="4 12">Belongs to the RNase H family.</text>
</comment>
<dbReference type="InParanoid" id="A0A165RJC5"/>
<dbReference type="STRING" id="1314782.A0A165RJC5"/>
<keyword evidence="15" id="KW-1185">Reference proteome</keyword>
<evidence type="ECO:0000256" key="8">
    <source>
        <dbReference type="ARBA" id="ARBA00022723"/>
    </source>
</evidence>
<evidence type="ECO:0000259" key="13">
    <source>
        <dbReference type="PROSITE" id="PS50879"/>
    </source>
</evidence>
<dbReference type="SUPFAM" id="SSF55658">
    <property type="entry name" value="L9 N-domain-like"/>
    <property type="match status" value="1"/>
</dbReference>
<dbReference type="GO" id="GO:0004523">
    <property type="term" value="F:RNA-DNA hybrid ribonuclease activity"/>
    <property type="evidence" value="ECO:0007669"/>
    <property type="project" value="UniProtKB-UniRule"/>
</dbReference>
<dbReference type="GO" id="GO:0000287">
    <property type="term" value="F:magnesium ion binding"/>
    <property type="evidence" value="ECO:0007669"/>
    <property type="project" value="UniProtKB-UniRule"/>
</dbReference>
<dbReference type="SUPFAM" id="SSF53098">
    <property type="entry name" value="Ribonuclease H-like"/>
    <property type="match status" value="1"/>
</dbReference>
<evidence type="ECO:0000256" key="12">
    <source>
        <dbReference type="PIRNR" id="PIRNR036852"/>
    </source>
</evidence>
<organism evidence="14 15">
    <name type="scientific">Neolentinus lepideus HHB14362 ss-1</name>
    <dbReference type="NCBI Taxonomy" id="1314782"/>
    <lineage>
        <taxon>Eukaryota</taxon>
        <taxon>Fungi</taxon>
        <taxon>Dikarya</taxon>
        <taxon>Basidiomycota</taxon>
        <taxon>Agaricomycotina</taxon>
        <taxon>Agaricomycetes</taxon>
        <taxon>Gloeophyllales</taxon>
        <taxon>Gloeophyllaceae</taxon>
        <taxon>Neolentinus</taxon>
    </lineage>
</organism>
<dbReference type="Gene3D" id="3.40.970.10">
    <property type="entry name" value="Ribonuclease H1, N-terminal domain"/>
    <property type="match status" value="1"/>
</dbReference>
<protein>
    <recommendedName>
        <fullName evidence="6 12">Ribonuclease H</fullName>
        <shortName evidence="12">RNase H</shortName>
        <ecNumber evidence="5 12">3.1.26.4</ecNumber>
    </recommendedName>
</protein>
<dbReference type="InterPro" id="IPR036397">
    <property type="entry name" value="RNaseH_sf"/>
</dbReference>
<dbReference type="PIRSF" id="PIRSF036852">
    <property type="entry name" value="Ribonuclease_H1_euk"/>
    <property type="match status" value="1"/>
</dbReference>
<dbReference type="OrthoDB" id="245563at2759"/>
<evidence type="ECO:0000256" key="1">
    <source>
        <dbReference type="ARBA" id="ARBA00000077"/>
    </source>
</evidence>
<dbReference type="FunFam" id="3.40.970.10:FF:000002">
    <property type="entry name" value="Ribonuclease H"/>
    <property type="match status" value="1"/>
</dbReference>
<dbReference type="InterPro" id="IPR002156">
    <property type="entry name" value="RNaseH_domain"/>
</dbReference>
<keyword evidence="8 12" id="KW-0479">Metal-binding</keyword>
<comment type="catalytic activity">
    <reaction evidence="1 12">
        <text>Endonucleolytic cleavage to 5'-phosphomonoester.</text>
        <dbReference type="EC" id="3.1.26.4"/>
    </reaction>
</comment>
<dbReference type="Proteomes" id="UP000076761">
    <property type="component" value="Unassembled WGS sequence"/>
</dbReference>
<dbReference type="InterPro" id="IPR050092">
    <property type="entry name" value="RNase_H"/>
</dbReference>
<dbReference type="PANTHER" id="PTHR10642">
    <property type="entry name" value="RIBONUCLEASE H1"/>
    <property type="match status" value="1"/>
</dbReference>
<sequence length="314" mass="35187">MPKATKGGFYAVRVGRKPGVYTTCLRECACRTECEGQIKGFTGAQHHKFKTQAEAEAYVKGVSTVGSSGKPYTKPESVMVSQKPRVTDLLQTPVHSVEEDEEGWDVIYTDGACRGNGKDRAVAGIGVWWGPNDTRNLSERCPGDQTNNRAELITFISYSTQAIVRALETTPFNKKPLLIKTDSQYSIKCFHEWLPKWKDNGWKTTQGLVKNVSLIQCLATLLDQRSRQGKVRLKYVAGHRGIEGNEGADRLAVAGTRLPSAEERDWDELRREVDRSIAGQMGAKPVQQVVEFEVTENDFWSQEELDEIEREMQA</sequence>
<keyword evidence="9 12" id="KW-0255">Endonuclease</keyword>
<keyword evidence="11 12" id="KW-0460">Magnesium</keyword>
<dbReference type="PANTHER" id="PTHR10642:SF26">
    <property type="entry name" value="RIBONUCLEASE H1"/>
    <property type="match status" value="1"/>
</dbReference>
<evidence type="ECO:0000256" key="10">
    <source>
        <dbReference type="ARBA" id="ARBA00022801"/>
    </source>
</evidence>
<evidence type="ECO:0000256" key="7">
    <source>
        <dbReference type="ARBA" id="ARBA00022722"/>
    </source>
</evidence>
<dbReference type="Pfam" id="PF00075">
    <property type="entry name" value="RNase_H"/>
    <property type="match status" value="1"/>
</dbReference>